<dbReference type="Proteomes" id="UP000069850">
    <property type="component" value="Chromosome 1"/>
</dbReference>
<dbReference type="Pfam" id="PF13579">
    <property type="entry name" value="Glyco_trans_4_4"/>
    <property type="match status" value="1"/>
</dbReference>
<feature type="domain" description="Glycosyl transferase family 1" evidence="1">
    <location>
        <begin position="200"/>
        <end position="359"/>
    </location>
</feature>
<evidence type="ECO:0000313" key="4">
    <source>
        <dbReference type="Proteomes" id="UP000069850"/>
    </source>
</evidence>
<accession>A0A0X3BNF0</accession>
<dbReference type="CDD" id="cd03794">
    <property type="entry name" value="GT4_WbuB-like"/>
    <property type="match status" value="1"/>
</dbReference>
<proteinExistence type="predicted"/>
<dbReference type="OMA" id="DICILPA"/>
<dbReference type="KEGG" id="mema:MMAB1_2320"/>
<dbReference type="Pfam" id="PF00534">
    <property type="entry name" value="Glycos_transf_1"/>
    <property type="match status" value="1"/>
</dbReference>
<organism evidence="3 4">
    <name type="scientific">Methanoculleus bourgensis</name>
    <dbReference type="NCBI Taxonomy" id="83986"/>
    <lineage>
        <taxon>Archaea</taxon>
        <taxon>Methanobacteriati</taxon>
        <taxon>Methanobacteriota</taxon>
        <taxon>Stenosarchaea group</taxon>
        <taxon>Methanomicrobia</taxon>
        <taxon>Methanomicrobiales</taxon>
        <taxon>Methanomicrobiaceae</taxon>
        <taxon>Methanoculleus</taxon>
    </lineage>
</organism>
<reference evidence="3 4" key="1">
    <citation type="submission" date="2016-01" db="EMBL/GenBank/DDBJ databases">
        <authorList>
            <person name="Manzoor S."/>
        </authorList>
    </citation>
    <scope>NUCLEOTIDE SEQUENCE [LARGE SCALE GENOMIC DNA]</scope>
    <source>
        <strain evidence="3">Methanoculleus sp MAB1</strain>
    </source>
</reference>
<dbReference type="PANTHER" id="PTHR12526">
    <property type="entry name" value="GLYCOSYLTRANSFERASE"/>
    <property type="match status" value="1"/>
</dbReference>
<dbReference type="EMBL" id="LT158599">
    <property type="protein sequence ID" value="CVK33533.1"/>
    <property type="molecule type" value="Genomic_DNA"/>
</dbReference>
<dbReference type="AlphaFoldDB" id="A0A0X3BNF0"/>
<gene>
    <name evidence="3" type="ORF">MMAB1_2320</name>
</gene>
<feature type="domain" description="Glycosyltransferase subfamily 4-like N-terminal" evidence="2">
    <location>
        <begin position="20"/>
        <end position="190"/>
    </location>
</feature>
<dbReference type="OrthoDB" id="132546at2157"/>
<dbReference type="GO" id="GO:0016757">
    <property type="term" value="F:glycosyltransferase activity"/>
    <property type="evidence" value="ECO:0007669"/>
    <property type="project" value="UniProtKB-KW"/>
</dbReference>
<dbReference type="InterPro" id="IPR001296">
    <property type="entry name" value="Glyco_trans_1"/>
</dbReference>
<dbReference type="EC" id="2.4.-.-" evidence="3"/>
<sequence>MRILVVQESDWMEVGPHQSHHLMERLSQRGHEIHVIDFEIRWRSHKSAFFSRRKVIRNYYKAVEGGNVTVIRPPFIRAPILDYASLVFSHRGEIEKQVKEFQPDAIVGFGILNANMAIRLAKKHGIPFFYYIIDELHRLVPEKPLRVVARIVESWNMEAADVVISINEGLREYTIRMGADPDKTEVIRAGVDLEAFNLDDRKAIRAKYGIQDDETVLFFMGWLYEFSGLKEVAMALAKDGNPKIKLLILGRGDLWDALQEIRRDHGLKDKLIMETWVPYPEVPKYIMAADICILPAYKNEIMMNIVPIKIYEYMAAGKPVLATSLPGLVKEFGETNGVLYAGSSETVLDKAIELIEMGNIGSEGEKARNFVKPLRWDKLTDIFQQTLSRGC</sequence>
<keyword evidence="3" id="KW-0328">Glycosyltransferase</keyword>
<dbReference type="InterPro" id="IPR028098">
    <property type="entry name" value="Glyco_trans_4-like_N"/>
</dbReference>
<keyword evidence="3" id="KW-0808">Transferase</keyword>
<dbReference type="SUPFAM" id="SSF53756">
    <property type="entry name" value="UDP-Glycosyltransferase/glycogen phosphorylase"/>
    <property type="match status" value="1"/>
</dbReference>
<protein>
    <submittedName>
        <fullName evidence="3">Glycosyl transferase group 1</fullName>
        <ecNumber evidence="3">2.4.-.-</ecNumber>
    </submittedName>
</protein>
<evidence type="ECO:0000259" key="1">
    <source>
        <dbReference type="Pfam" id="PF00534"/>
    </source>
</evidence>
<evidence type="ECO:0000259" key="2">
    <source>
        <dbReference type="Pfam" id="PF13579"/>
    </source>
</evidence>
<dbReference type="Gene3D" id="3.40.50.2000">
    <property type="entry name" value="Glycogen Phosphorylase B"/>
    <property type="match status" value="2"/>
</dbReference>
<name>A0A0X3BNF0_9EURY</name>
<evidence type="ECO:0000313" key="3">
    <source>
        <dbReference type="EMBL" id="CVK33533.1"/>
    </source>
</evidence>